<reference evidence="10" key="1">
    <citation type="submission" date="2019-08" db="EMBL/GenBank/DDBJ databases">
        <authorList>
            <person name="Kucharzyk K."/>
            <person name="Murdoch R.W."/>
            <person name="Higgins S."/>
            <person name="Loffler F."/>
        </authorList>
    </citation>
    <scope>NUCLEOTIDE SEQUENCE</scope>
</reference>
<keyword evidence="7" id="KW-0804">Transcription</keyword>
<evidence type="ECO:0000256" key="5">
    <source>
        <dbReference type="ARBA" id="ARBA00023015"/>
    </source>
</evidence>
<dbReference type="PROSITE" id="PS50110">
    <property type="entry name" value="RESPONSE_REGULATORY"/>
    <property type="match status" value="1"/>
</dbReference>
<keyword evidence="2" id="KW-0963">Cytoplasm</keyword>
<evidence type="ECO:0000313" key="10">
    <source>
        <dbReference type="EMBL" id="MPM07248.1"/>
    </source>
</evidence>
<proteinExistence type="predicted"/>
<dbReference type="SUPFAM" id="SSF46894">
    <property type="entry name" value="C-terminal effector domain of the bipartite response regulators"/>
    <property type="match status" value="1"/>
</dbReference>
<dbReference type="SMART" id="SM00862">
    <property type="entry name" value="Trans_reg_C"/>
    <property type="match status" value="1"/>
</dbReference>
<evidence type="ECO:0000259" key="8">
    <source>
        <dbReference type="PROSITE" id="PS50110"/>
    </source>
</evidence>
<gene>
    <name evidence="10" type="primary">kdpE_10</name>
    <name evidence="10" type="ORF">SDC9_53554</name>
</gene>
<dbReference type="GO" id="GO:0042802">
    <property type="term" value="F:identical protein binding"/>
    <property type="evidence" value="ECO:0007669"/>
    <property type="project" value="UniProtKB-ARBA"/>
</dbReference>
<dbReference type="Gene3D" id="1.10.10.10">
    <property type="entry name" value="Winged helix-like DNA-binding domain superfamily/Winged helix DNA-binding domain"/>
    <property type="match status" value="1"/>
</dbReference>
<dbReference type="GO" id="GO:0045893">
    <property type="term" value="P:positive regulation of DNA-templated transcription"/>
    <property type="evidence" value="ECO:0007669"/>
    <property type="project" value="UniProtKB-ARBA"/>
</dbReference>
<dbReference type="SUPFAM" id="SSF52172">
    <property type="entry name" value="CheY-like"/>
    <property type="match status" value="1"/>
</dbReference>
<keyword evidence="3" id="KW-0597">Phosphoprotein</keyword>
<keyword evidence="6" id="KW-0238">DNA-binding</keyword>
<evidence type="ECO:0000256" key="6">
    <source>
        <dbReference type="ARBA" id="ARBA00023125"/>
    </source>
</evidence>
<organism evidence="10">
    <name type="scientific">bioreactor metagenome</name>
    <dbReference type="NCBI Taxonomy" id="1076179"/>
    <lineage>
        <taxon>unclassified sequences</taxon>
        <taxon>metagenomes</taxon>
        <taxon>ecological metagenomes</taxon>
    </lineage>
</organism>
<dbReference type="GO" id="GO:0000976">
    <property type="term" value="F:transcription cis-regulatory region binding"/>
    <property type="evidence" value="ECO:0007669"/>
    <property type="project" value="TreeGrafter"/>
</dbReference>
<protein>
    <submittedName>
        <fullName evidence="10">KDP operon transcriptional regulatory protein KdpE</fullName>
    </submittedName>
</protein>
<dbReference type="GO" id="GO:0005829">
    <property type="term" value="C:cytosol"/>
    <property type="evidence" value="ECO:0007669"/>
    <property type="project" value="TreeGrafter"/>
</dbReference>
<dbReference type="InterPro" id="IPR036388">
    <property type="entry name" value="WH-like_DNA-bd_sf"/>
</dbReference>
<accession>A0A644WUU0</accession>
<dbReference type="InterPro" id="IPR039420">
    <property type="entry name" value="WalR-like"/>
</dbReference>
<evidence type="ECO:0000256" key="1">
    <source>
        <dbReference type="ARBA" id="ARBA00004496"/>
    </source>
</evidence>
<dbReference type="InterPro" id="IPR011006">
    <property type="entry name" value="CheY-like_superfamily"/>
</dbReference>
<dbReference type="Gene3D" id="6.10.250.690">
    <property type="match status" value="1"/>
</dbReference>
<evidence type="ECO:0000256" key="2">
    <source>
        <dbReference type="ARBA" id="ARBA00022490"/>
    </source>
</evidence>
<dbReference type="GO" id="GO:0032993">
    <property type="term" value="C:protein-DNA complex"/>
    <property type="evidence" value="ECO:0007669"/>
    <property type="project" value="TreeGrafter"/>
</dbReference>
<dbReference type="Pfam" id="PF00486">
    <property type="entry name" value="Trans_reg_C"/>
    <property type="match status" value="1"/>
</dbReference>
<dbReference type="GO" id="GO:0000156">
    <property type="term" value="F:phosphorelay response regulator activity"/>
    <property type="evidence" value="ECO:0007669"/>
    <property type="project" value="TreeGrafter"/>
</dbReference>
<evidence type="ECO:0000256" key="4">
    <source>
        <dbReference type="ARBA" id="ARBA00023012"/>
    </source>
</evidence>
<keyword evidence="4" id="KW-0902">Two-component regulatory system</keyword>
<feature type="domain" description="OmpR/PhoB-type" evidence="9">
    <location>
        <begin position="133"/>
        <end position="232"/>
    </location>
</feature>
<dbReference type="PANTHER" id="PTHR48111:SF50">
    <property type="entry name" value="KDP OPERON TRANSCRIPTIONAL REGULATORY PROTEIN KDPE"/>
    <property type="match status" value="1"/>
</dbReference>
<dbReference type="InterPro" id="IPR001789">
    <property type="entry name" value="Sig_transdc_resp-reg_receiver"/>
</dbReference>
<dbReference type="SMART" id="SM00448">
    <property type="entry name" value="REC"/>
    <property type="match status" value="1"/>
</dbReference>
<evidence type="ECO:0000256" key="7">
    <source>
        <dbReference type="ARBA" id="ARBA00023163"/>
    </source>
</evidence>
<name>A0A644WUU0_9ZZZZ</name>
<comment type="caution">
    <text evidence="10">The sequence shown here is derived from an EMBL/GenBank/DDBJ whole genome shotgun (WGS) entry which is preliminary data.</text>
</comment>
<dbReference type="PROSITE" id="PS51755">
    <property type="entry name" value="OMPR_PHOB"/>
    <property type="match status" value="1"/>
</dbReference>
<dbReference type="Gene3D" id="3.40.50.2300">
    <property type="match status" value="1"/>
</dbReference>
<sequence length="234" mass="26667">MLMEPLILIVDDENSIRKFLRVSIETQGYKCIDADNGSNAIMLTISQNPDILILDLGLPDMDGVDVIKKLRTMSQIPIIIISARGHDREKVEALDAGADDYLTKPFSVTELLARIRVILRHKSINEIHTEKENEIFKINNLIIDTDKHRIWIEDEEVRLTPNEYKVLVLLAKNHGKVLTHKFITDNVWGSTGIDDTQSLRVCMGNLRRKLGEDPAQPKYIITEIGVGYRLIDEQ</sequence>
<comment type="subcellular location">
    <subcellularLocation>
        <location evidence="1">Cytoplasm</location>
    </subcellularLocation>
</comment>
<evidence type="ECO:0000259" key="9">
    <source>
        <dbReference type="PROSITE" id="PS51755"/>
    </source>
</evidence>
<dbReference type="CDD" id="cd17620">
    <property type="entry name" value="REC_OmpR_KdpE-like"/>
    <property type="match status" value="1"/>
</dbReference>
<dbReference type="AlphaFoldDB" id="A0A644WUU0"/>
<dbReference type="InterPro" id="IPR016032">
    <property type="entry name" value="Sig_transdc_resp-reg_C-effctor"/>
</dbReference>
<dbReference type="EMBL" id="VSSQ01001314">
    <property type="protein sequence ID" value="MPM07248.1"/>
    <property type="molecule type" value="Genomic_DNA"/>
</dbReference>
<evidence type="ECO:0000256" key="3">
    <source>
        <dbReference type="ARBA" id="ARBA00022553"/>
    </source>
</evidence>
<dbReference type="CDD" id="cd00383">
    <property type="entry name" value="trans_reg_C"/>
    <property type="match status" value="1"/>
</dbReference>
<dbReference type="PANTHER" id="PTHR48111">
    <property type="entry name" value="REGULATOR OF RPOS"/>
    <property type="match status" value="1"/>
</dbReference>
<dbReference type="InterPro" id="IPR001867">
    <property type="entry name" value="OmpR/PhoB-type_DNA-bd"/>
</dbReference>
<dbReference type="Pfam" id="PF00072">
    <property type="entry name" value="Response_reg"/>
    <property type="match status" value="1"/>
</dbReference>
<dbReference type="FunFam" id="3.40.50.2300:FF:000021">
    <property type="entry name" value="Two-component system response regulator KdpE"/>
    <property type="match status" value="1"/>
</dbReference>
<keyword evidence="5" id="KW-0805">Transcription regulation</keyword>
<feature type="domain" description="Response regulatory" evidence="8">
    <location>
        <begin position="6"/>
        <end position="119"/>
    </location>
</feature>